<proteinExistence type="predicted"/>
<feature type="transmembrane region" description="Helical" evidence="1">
    <location>
        <begin position="82"/>
        <end position="107"/>
    </location>
</feature>
<dbReference type="RefSeq" id="WP_202343588.1">
    <property type="nucleotide sequence ID" value="NZ_BAAAPI010000001.1"/>
</dbReference>
<evidence type="ECO:0000313" key="2">
    <source>
        <dbReference type="EMBL" id="MBL3678377.1"/>
    </source>
</evidence>
<protein>
    <submittedName>
        <fullName evidence="2">DUF4190 domain-containing protein</fullName>
    </submittedName>
</protein>
<dbReference type="EMBL" id="QYAC01000001">
    <property type="protein sequence ID" value="MBL3678377.1"/>
    <property type="molecule type" value="Genomic_DNA"/>
</dbReference>
<dbReference type="Proteomes" id="UP001645859">
    <property type="component" value="Unassembled WGS sequence"/>
</dbReference>
<feature type="transmembrane region" description="Helical" evidence="1">
    <location>
        <begin position="37"/>
        <end position="70"/>
    </location>
</feature>
<keyword evidence="1" id="KW-0472">Membrane</keyword>
<gene>
    <name evidence="2" type="ORF">D3230_03535</name>
</gene>
<evidence type="ECO:0000256" key="1">
    <source>
        <dbReference type="SAM" id="Phobius"/>
    </source>
</evidence>
<reference evidence="2 3" key="1">
    <citation type="submission" date="2018-09" db="EMBL/GenBank/DDBJ databases">
        <title>Comparative genomics of Leucobacter spp.</title>
        <authorList>
            <person name="Reis A.C."/>
            <person name="Kolvenbach B.A."/>
            <person name="Corvini P.F.X."/>
            <person name="Nunes O.C."/>
        </authorList>
    </citation>
    <scope>NUCLEOTIDE SEQUENCE [LARGE SCALE GENOMIC DNA]</scope>
    <source>
        <strain evidence="2 3">TAN 31504</strain>
    </source>
</reference>
<keyword evidence="1" id="KW-0812">Transmembrane</keyword>
<evidence type="ECO:0000313" key="3">
    <source>
        <dbReference type="Proteomes" id="UP001645859"/>
    </source>
</evidence>
<name>A0ABS1SE82_9MICO</name>
<keyword evidence="3" id="KW-1185">Reference proteome</keyword>
<accession>A0ABS1SE82</accession>
<sequence length="135" mass="14349">MSEYQPYAAMPPHASPALGSAPPFGPAMPPFVPKGLAITGMVTGIVGLGMFWVPFWGPIVSLVGLIFGIVAKAKQQPRGLSLTGIITGSMGIVVGVALWTWLLIWAAHTLQQAVNDPAVQQQFQELLEREAAQFP</sequence>
<keyword evidence="1" id="KW-1133">Transmembrane helix</keyword>
<comment type="caution">
    <text evidence="2">The sequence shown here is derived from an EMBL/GenBank/DDBJ whole genome shotgun (WGS) entry which is preliminary data.</text>
</comment>
<organism evidence="2 3">
    <name type="scientific">Leucobacter chromiireducens subsp. solipictus</name>
    <dbReference type="NCBI Taxonomy" id="398235"/>
    <lineage>
        <taxon>Bacteria</taxon>
        <taxon>Bacillati</taxon>
        <taxon>Actinomycetota</taxon>
        <taxon>Actinomycetes</taxon>
        <taxon>Micrococcales</taxon>
        <taxon>Microbacteriaceae</taxon>
        <taxon>Leucobacter</taxon>
    </lineage>
</organism>